<sequence length="65" mass="7570">MTGIRTVGHFCCEAPVPCTSSVLLPYFSIWYQLVCSKCVPLHIHFNCMKHTYTYMHILKMKCMEP</sequence>
<organism evidence="1">
    <name type="scientific">Anguilla anguilla</name>
    <name type="common">European freshwater eel</name>
    <name type="synonym">Muraena anguilla</name>
    <dbReference type="NCBI Taxonomy" id="7936"/>
    <lineage>
        <taxon>Eukaryota</taxon>
        <taxon>Metazoa</taxon>
        <taxon>Chordata</taxon>
        <taxon>Craniata</taxon>
        <taxon>Vertebrata</taxon>
        <taxon>Euteleostomi</taxon>
        <taxon>Actinopterygii</taxon>
        <taxon>Neopterygii</taxon>
        <taxon>Teleostei</taxon>
        <taxon>Anguilliformes</taxon>
        <taxon>Anguillidae</taxon>
        <taxon>Anguilla</taxon>
    </lineage>
</organism>
<dbReference type="AlphaFoldDB" id="A0A0E9UNG7"/>
<name>A0A0E9UNG7_ANGAN</name>
<protein>
    <submittedName>
        <fullName evidence="1">Uncharacterized protein</fullName>
    </submittedName>
</protein>
<dbReference type="EMBL" id="GBXM01041281">
    <property type="protein sequence ID" value="JAH67296.1"/>
    <property type="molecule type" value="Transcribed_RNA"/>
</dbReference>
<proteinExistence type="predicted"/>
<reference evidence="1" key="1">
    <citation type="submission" date="2014-11" db="EMBL/GenBank/DDBJ databases">
        <authorList>
            <person name="Amaro Gonzalez C."/>
        </authorList>
    </citation>
    <scope>NUCLEOTIDE SEQUENCE</scope>
</reference>
<accession>A0A0E9UNG7</accession>
<evidence type="ECO:0000313" key="1">
    <source>
        <dbReference type="EMBL" id="JAH67296.1"/>
    </source>
</evidence>
<reference evidence="1" key="2">
    <citation type="journal article" date="2015" name="Fish Shellfish Immunol.">
        <title>Early steps in the European eel (Anguilla anguilla)-Vibrio vulnificus interaction in the gills: Role of the RtxA13 toxin.</title>
        <authorList>
            <person name="Callol A."/>
            <person name="Pajuelo D."/>
            <person name="Ebbesson L."/>
            <person name="Teles M."/>
            <person name="MacKenzie S."/>
            <person name="Amaro C."/>
        </authorList>
    </citation>
    <scope>NUCLEOTIDE SEQUENCE</scope>
</reference>